<dbReference type="Proteomes" id="UP001152799">
    <property type="component" value="Chromosome 12"/>
</dbReference>
<dbReference type="OrthoDB" id="7452077at2759"/>
<accession>A0A9N9MIR3</accession>
<reference evidence="1" key="1">
    <citation type="submission" date="2022-01" db="EMBL/GenBank/DDBJ databases">
        <authorList>
            <person name="King R."/>
        </authorList>
    </citation>
    <scope>NUCLEOTIDE SEQUENCE</scope>
</reference>
<dbReference type="AlphaFoldDB" id="A0A9N9MIR3"/>
<proteinExistence type="predicted"/>
<evidence type="ECO:0000313" key="2">
    <source>
        <dbReference type="Proteomes" id="UP001152799"/>
    </source>
</evidence>
<dbReference type="EMBL" id="OU892288">
    <property type="protein sequence ID" value="CAG9762633.1"/>
    <property type="molecule type" value="Genomic_DNA"/>
</dbReference>
<gene>
    <name evidence="1" type="ORF">CEUTPL_LOCUS3308</name>
</gene>
<evidence type="ECO:0000313" key="1">
    <source>
        <dbReference type="EMBL" id="CAG9762633.1"/>
    </source>
</evidence>
<sequence length="150" mass="17640">MNKLVLDVQGFTIENNKFIPKELAAYDGTKICHYIFRPPFDIQHLPPDLCKQANWLIHNHHCICWNEGYTPIYKFADIVKNLTGKVDNVYVKGKEKSEYIRKYSLKPVLEFEDKPALQKGQPECFYHLKSQCICALSNVFYLYNNFIMIE</sequence>
<keyword evidence="2" id="KW-1185">Reference proteome</keyword>
<organism evidence="1 2">
    <name type="scientific">Ceutorhynchus assimilis</name>
    <name type="common">cabbage seed weevil</name>
    <dbReference type="NCBI Taxonomy" id="467358"/>
    <lineage>
        <taxon>Eukaryota</taxon>
        <taxon>Metazoa</taxon>
        <taxon>Ecdysozoa</taxon>
        <taxon>Arthropoda</taxon>
        <taxon>Hexapoda</taxon>
        <taxon>Insecta</taxon>
        <taxon>Pterygota</taxon>
        <taxon>Neoptera</taxon>
        <taxon>Endopterygota</taxon>
        <taxon>Coleoptera</taxon>
        <taxon>Polyphaga</taxon>
        <taxon>Cucujiformia</taxon>
        <taxon>Curculionidae</taxon>
        <taxon>Ceutorhynchinae</taxon>
        <taxon>Ceutorhynchus</taxon>
    </lineage>
</organism>
<protein>
    <submittedName>
        <fullName evidence="1">Uncharacterized protein</fullName>
    </submittedName>
</protein>
<name>A0A9N9MIR3_9CUCU</name>